<feature type="transmembrane region" description="Helical" evidence="1">
    <location>
        <begin position="6"/>
        <end position="25"/>
    </location>
</feature>
<keyword evidence="1" id="KW-0472">Membrane</keyword>
<name>A0A7G9T4M8_9LACO</name>
<keyword evidence="1" id="KW-0812">Transmembrane</keyword>
<evidence type="ECO:0000313" key="3">
    <source>
        <dbReference type="Proteomes" id="UP000515800"/>
    </source>
</evidence>
<dbReference type="RefSeq" id="WP_187528888.1">
    <property type="nucleotide sequence ID" value="NZ_CP060724.1"/>
</dbReference>
<evidence type="ECO:0000256" key="1">
    <source>
        <dbReference type="SAM" id="Phobius"/>
    </source>
</evidence>
<accession>A0A7G9T4M8</accession>
<organism evidence="2 3">
    <name type="scientific">Weissella diestrammenae</name>
    <dbReference type="NCBI Taxonomy" id="1162633"/>
    <lineage>
        <taxon>Bacteria</taxon>
        <taxon>Bacillati</taxon>
        <taxon>Bacillota</taxon>
        <taxon>Bacilli</taxon>
        <taxon>Lactobacillales</taxon>
        <taxon>Lactobacillaceae</taxon>
        <taxon>Weissella</taxon>
    </lineage>
</organism>
<gene>
    <name evidence="2" type="ORF">H9L19_06645</name>
</gene>
<keyword evidence="3" id="KW-1185">Reference proteome</keyword>
<sequence length="225" mass="24693">MTVFGALLLLIAIGMLIVIGVKLIIDKAKKIEEVSAKNKRTMKITFILVIAGILFMIIGVSNSSKTSNKSDTESTKSVSDKKMVSKFNKLLVDHLTEDKGFATGKLDENGKELPDGQTKEPNINFAWSLYVNKIEYNYAGTEAIKVYLSKDAIDTLTKSEILEVAKKAQSAAASQIFMDNKMVKFFDLNTKDNSNLTFTVVTDASGKEIGRSSALDNSLTLDSFK</sequence>
<keyword evidence="1" id="KW-1133">Transmembrane helix</keyword>
<feature type="transmembrane region" description="Helical" evidence="1">
    <location>
        <begin position="46"/>
        <end position="64"/>
    </location>
</feature>
<proteinExistence type="predicted"/>
<dbReference type="Proteomes" id="UP000515800">
    <property type="component" value="Chromosome"/>
</dbReference>
<evidence type="ECO:0000313" key="2">
    <source>
        <dbReference type="EMBL" id="QNN75053.1"/>
    </source>
</evidence>
<reference evidence="2 3" key="1">
    <citation type="submission" date="2020-08" db="EMBL/GenBank/DDBJ databases">
        <title>Genome sequence of Weissella diestrammenae KACC 16890T.</title>
        <authorList>
            <person name="Hyun D.-W."/>
            <person name="Bae J.-W."/>
        </authorList>
    </citation>
    <scope>NUCLEOTIDE SEQUENCE [LARGE SCALE GENOMIC DNA]</scope>
    <source>
        <strain evidence="2 3">KACC 16890</strain>
    </source>
</reference>
<protein>
    <submittedName>
        <fullName evidence="2">Uncharacterized protein</fullName>
    </submittedName>
</protein>
<dbReference type="EMBL" id="CP060724">
    <property type="protein sequence ID" value="QNN75053.1"/>
    <property type="molecule type" value="Genomic_DNA"/>
</dbReference>
<dbReference type="KEGG" id="wdi:H9L19_06645"/>
<dbReference type="AlphaFoldDB" id="A0A7G9T4M8"/>